<evidence type="ECO:0000256" key="1">
    <source>
        <dbReference type="ARBA" id="ARBA00008078"/>
    </source>
</evidence>
<feature type="domain" description="tRNA intron endonuclease catalytic" evidence="4">
    <location>
        <begin position="515"/>
        <end position="606"/>
    </location>
</feature>
<dbReference type="InterPro" id="IPR036167">
    <property type="entry name" value="tRNA_intron_Endo_cat-like_sf"/>
</dbReference>
<dbReference type="FunFam" id="3.40.1350.10:FF:000007">
    <property type="entry name" value="tRNA-splicing endonuclease subunit Sen2"/>
    <property type="match status" value="1"/>
</dbReference>
<dbReference type="GO" id="GO:0000379">
    <property type="term" value="P:tRNA-type intron splice site recognition and cleavage"/>
    <property type="evidence" value="ECO:0007669"/>
    <property type="project" value="TreeGrafter"/>
</dbReference>
<evidence type="ECO:0000313" key="5">
    <source>
        <dbReference type="EMBL" id="KAG9234752.1"/>
    </source>
</evidence>
<gene>
    <name evidence="5" type="ORF">BJ875DRAFT_460785</name>
</gene>
<dbReference type="OrthoDB" id="10249562at2759"/>
<keyword evidence="6" id="KW-1185">Reference proteome</keyword>
<evidence type="ECO:0000256" key="3">
    <source>
        <dbReference type="ARBA" id="ARBA00034031"/>
    </source>
</evidence>
<proteinExistence type="inferred from homology"/>
<dbReference type="GO" id="GO:0005737">
    <property type="term" value="C:cytoplasm"/>
    <property type="evidence" value="ECO:0007669"/>
    <property type="project" value="TreeGrafter"/>
</dbReference>
<comment type="similarity">
    <text evidence="1">Belongs to the tRNA-intron endonuclease family.</text>
</comment>
<dbReference type="GO" id="GO:0000213">
    <property type="term" value="F:tRNA-intron lyase activity"/>
    <property type="evidence" value="ECO:0007669"/>
    <property type="project" value="UniProtKB-EC"/>
</dbReference>
<name>A0A9P7YK98_9HELO</name>
<dbReference type="InterPro" id="IPR006676">
    <property type="entry name" value="tRNA_splic"/>
</dbReference>
<dbReference type="Gene3D" id="3.40.1350.10">
    <property type="match status" value="1"/>
</dbReference>
<dbReference type="GO" id="GO:0000214">
    <property type="term" value="C:tRNA-intron endonuclease complex"/>
    <property type="evidence" value="ECO:0007669"/>
    <property type="project" value="TreeGrafter"/>
</dbReference>
<dbReference type="GO" id="GO:0003676">
    <property type="term" value="F:nucleic acid binding"/>
    <property type="evidence" value="ECO:0007669"/>
    <property type="project" value="InterPro"/>
</dbReference>
<evidence type="ECO:0000313" key="6">
    <source>
        <dbReference type="Proteomes" id="UP000824998"/>
    </source>
</evidence>
<protein>
    <recommendedName>
        <fullName evidence="2">tRNA-intron lyase</fullName>
        <ecNumber evidence="2">4.6.1.16</ecNumber>
    </recommendedName>
</protein>
<dbReference type="AlphaFoldDB" id="A0A9P7YK98"/>
<sequence length="646" mass="72020">MAETSTTPPMVVPTMAGQPAVEDAVAPVRPSKPAGPTKYQINNQLYALPVPLRTFPLPTFVPHNPLSLLQILYTWVSQTISPPTSVIEPLYQGWFSPETSSIHVTDFRSIRGLWEQGFYGKGSFSRSEPNWLKAEKRKRAKGAGRTNTSEELTLQRRAQRQQLKWERARVQKEAIDRKLLEEAAAANSPDVAINVNSLPLEAAAEVLAPSSLLALDVGGDVPSSPLIDFVPPVGPLELLQLPNSDADITLHINGFVHPQQSSSLDEKYNLITSDVSQYYIAPVSPLELLALPNSSLSPEMKESVVAERGFSDDAVHVSPELVGLPNDHSIYKPLANGKPNSPNQNSITDIELIEAVRDETTKTNCSTHLGNITTETHINGFADTNGHPSTPKIKRQKSVRFSPTVEQTTFLPSEPPSPARSIDTAITNRRSVPEDAALEVPSSDEVDLDDIKDQEHAQLTLEEAFFLSYSLNALTILDPESKISISNQNLFSMFRRASYFPPLSNDTNLSPDDPFMINYVVYHHFRSLGWVVRSGVKFSVDYMLYVRGPVFTHAEFAVLILPSYSDPYWRNDKSAKGKEKRTWAWLSCINRVIAQVKKTLVLVYVDIPKPLSAEEELMLGIDYILGRYKVREIVMKRWISNRQRGK</sequence>
<reference evidence="5" key="1">
    <citation type="journal article" date="2021" name="IMA Fungus">
        <title>Genomic characterization of three marine fungi, including Emericellopsis atlantica sp. nov. with signatures of a generalist lifestyle and marine biomass degradation.</title>
        <authorList>
            <person name="Hagestad O.C."/>
            <person name="Hou L."/>
            <person name="Andersen J.H."/>
            <person name="Hansen E.H."/>
            <person name="Altermark B."/>
            <person name="Li C."/>
            <person name="Kuhnert E."/>
            <person name="Cox R.J."/>
            <person name="Crous P.W."/>
            <person name="Spatafora J.W."/>
            <person name="Lail K."/>
            <person name="Amirebrahimi M."/>
            <person name="Lipzen A."/>
            <person name="Pangilinan J."/>
            <person name="Andreopoulos W."/>
            <person name="Hayes R.D."/>
            <person name="Ng V."/>
            <person name="Grigoriev I.V."/>
            <person name="Jackson S.A."/>
            <person name="Sutton T.D.S."/>
            <person name="Dobson A.D.W."/>
            <person name="Rama T."/>
        </authorList>
    </citation>
    <scope>NUCLEOTIDE SEQUENCE</scope>
    <source>
        <strain evidence="5">TRa018bII</strain>
    </source>
</reference>
<evidence type="ECO:0000259" key="4">
    <source>
        <dbReference type="Pfam" id="PF01974"/>
    </source>
</evidence>
<dbReference type="EMBL" id="MU251453">
    <property type="protein sequence ID" value="KAG9234752.1"/>
    <property type="molecule type" value="Genomic_DNA"/>
</dbReference>
<comment type="caution">
    <text evidence="5">The sequence shown here is derived from an EMBL/GenBank/DDBJ whole genome shotgun (WGS) entry which is preliminary data.</text>
</comment>
<dbReference type="InterPro" id="IPR011856">
    <property type="entry name" value="tRNA_endonuc-like_dom_sf"/>
</dbReference>
<evidence type="ECO:0000256" key="2">
    <source>
        <dbReference type="ARBA" id="ARBA00012573"/>
    </source>
</evidence>
<dbReference type="SUPFAM" id="SSF53032">
    <property type="entry name" value="tRNA-intron endonuclease catalytic domain-like"/>
    <property type="match status" value="1"/>
</dbReference>
<dbReference type="PANTHER" id="PTHR21227">
    <property type="entry name" value="TRNA-SPLICING ENDONUCLEASE SUBUNIT SEN2"/>
    <property type="match status" value="1"/>
</dbReference>
<dbReference type="PANTHER" id="PTHR21227:SF0">
    <property type="entry name" value="TRNA-SPLICING ENDONUCLEASE SUBUNIT SEN2"/>
    <property type="match status" value="1"/>
</dbReference>
<organism evidence="5 6">
    <name type="scientific">Amylocarpus encephaloides</name>
    <dbReference type="NCBI Taxonomy" id="45428"/>
    <lineage>
        <taxon>Eukaryota</taxon>
        <taxon>Fungi</taxon>
        <taxon>Dikarya</taxon>
        <taxon>Ascomycota</taxon>
        <taxon>Pezizomycotina</taxon>
        <taxon>Leotiomycetes</taxon>
        <taxon>Helotiales</taxon>
        <taxon>Helotiales incertae sedis</taxon>
        <taxon>Amylocarpus</taxon>
    </lineage>
</organism>
<comment type="catalytic activity">
    <reaction evidence="3">
        <text>pretRNA = a 3'-half-tRNA molecule with a 5'-OH end + a 5'-half-tRNA molecule with a 2',3'-cyclic phosphate end + an intron with a 2',3'-cyclic phosphate and a 5'-hydroxyl terminus.</text>
        <dbReference type="EC" id="4.6.1.16"/>
    </reaction>
</comment>
<dbReference type="NCBIfam" id="TIGR00324">
    <property type="entry name" value="endA"/>
    <property type="match status" value="1"/>
</dbReference>
<dbReference type="Proteomes" id="UP000824998">
    <property type="component" value="Unassembled WGS sequence"/>
</dbReference>
<dbReference type="Pfam" id="PF01974">
    <property type="entry name" value="tRNA_int_endo"/>
    <property type="match status" value="1"/>
</dbReference>
<dbReference type="InterPro" id="IPR006677">
    <property type="entry name" value="tRNA_intron_Endonuc_cat-like"/>
</dbReference>
<dbReference type="CDD" id="cd22363">
    <property type="entry name" value="tRNA-intron_lyase_C"/>
    <property type="match status" value="1"/>
</dbReference>
<accession>A0A9P7YK98</accession>
<dbReference type="EC" id="4.6.1.16" evidence="2"/>